<evidence type="ECO:0000256" key="2">
    <source>
        <dbReference type="SAM" id="SignalP"/>
    </source>
</evidence>
<organism evidence="4 5">
    <name type="scientific">Criibacterium bergeronii</name>
    <dbReference type="NCBI Taxonomy" id="1871336"/>
    <lineage>
        <taxon>Bacteria</taxon>
        <taxon>Bacillati</taxon>
        <taxon>Bacillota</taxon>
        <taxon>Clostridia</taxon>
        <taxon>Peptostreptococcales</taxon>
        <taxon>Filifactoraceae</taxon>
        <taxon>Criibacterium</taxon>
    </lineage>
</organism>
<dbReference type="AlphaFoldDB" id="A0A371IMT0"/>
<keyword evidence="5" id="KW-1185">Reference proteome</keyword>
<proteinExistence type="predicted"/>
<dbReference type="InterPro" id="IPR032675">
    <property type="entry name" value="LRR_dom_sf"/>
</dbReference>
<name>A0A371IMT0_9FIRM</name>
<evidence type="ECO:0000313" key="4">
    <source>
        <dbReference type="EMBL" id="RDY21784.1"/>
    </source>
</evidence>
<dbReference type="SUPFAM" id="SSF55383">
    <property type="entry name" value="Copper amine oxidase, domain N"/>
    <property type="match status" value="1"/>
</dbReference>
<dbReference type="RefSeq" id="WP_068912581.1">
    <property type="nucleotide sequence ID" value="NZ_MBEW02000004.1"/>
</dbReference>
<dbReference type="Proteomes" id="UP000093352">
    <property type="component" value="Unassembled WGS sequence"/>
</dbReference>
<dbReference type="Pfam" id="PF07833">
    <property type="entry name" value="Cu_amine_oxidN1"/>
    <property type="match status" value="1"/>
</dbReference>
<dbReference type="Gene3D" id="2.60.40.1140">
    <property type="entry name" value="Collagen-binding surface protein Cna, B-type domain"/>
    <property type="match status" value="1"/>
</dbReference>
<dbReference type="InterPro" id="IPR036582">
    <property type="entry name" value="Mao_N_sf"/>
</dbReference>
<dbReference type="Pfam" id="PF13306">
    <property type="entry name" value="LRR_5"/>
    <property type="match status" value="1"/>
</dbReference>
<reference evidence="4 5" key="1">
    <citation type="journal article" date="2016" name="Genome Announc.">
        <title>Draft Genome Sequence of Criibacterium bergeronii gen. nov., sp. nov., Strain CCRI-22567T, Isolated from a Vaginal Sample from a Woman with Bacterial Vaginosis.</title>
        <authorList>
            <person name="Maheux A.F."/>
            <person name="Berube E."/>
            <person name="Boudreau D.K."/>
            <person name="Raymond F."/>
            <person name="Corbeil J."/>
            <person name="Roy P.H."/>
            <person name="Boissinot M."/>
            <person name="Omar R.F."/>
        </authorList>
    </citation>
    <scope>NUCLEOTIDE SEQUENCE [LARGE SCALE GENOMIC DNA]</scope>
    <source>
        <strain evidence="4 5">CCRI-22567</strain>
    </source>
</reference>
<dbReference type="Gene3D" id="3.30.457.10">
    <property type="entry name" value="Copper amine oxidase-like, N-terminal domain"/>
    <property type="match status" value="2"/>
</dbReference>
<evidence type="ECO:0000256" key="1">
    <source>
        <dbReference type="SAM" id="MobiDB-lite"/>
    </source>
</evidence>
<dbReference type="STRING" id="1871336.BBG48_02690"/>
<keyword evidence="2" id="KW-0732">Signal</keyword>
<dbReference type="InterPro" id="IPR026906">
    <property type="entry name" value="LRR_5"/>
</dbReference>
<feature type="domain" description="Copper amine oxidase-like N-terminal" evidence="3">
    <location>
        <begin position="665"/>
        <end position="772"/>
    </location>
</feature>
<evidence type="ECO:0000259" key="3">
    <source>
        <dbReference type="Pfam" id="PF07833"/>
    </source>
</evidence>
<feature type="region of interest" description="Disordered" evidence="1">
    <location>
        <begin position="594"/>
        <end position="639"/>
    </location>
</feature>
<protein>
    <recommendedName>
        <fullName evidence="3">Copper amine oxidase-like N-terminal domain-containing protein</fullName>
    </recommendedName>
</protein>
<gene>
    <name evidence="4" type="ORF">BBG48_002855</name>
</gene>
<accession>A0A371IMT0</accession>
<feature type="signal peptide" evidence="2">
    <location>
        <begin position="1"/>
        <end position="27"/>
    </location>
</feature>
<comment type="caution">
    <text evidence="4">The sequence shown here is derived from an EMBL/GenBank/DDBJ whole genome shotgun (WGS) entry which is preliminary data.</text>
</comment>
<evidence type="ECO:0000313" key="5">
    <source>
        <dbReference type="Proteomes" id="UP000093352"/>
    </source>
</evidence>
<dbReference type="InterPro" id="IPR012854">
    <property type="entry name" value="Cu_amine_oxidase-like_N"/>
</dbReference>
<dbReference type="EMBL" id="MBEW02000004">
    <property type="protein sequence ID" value="RDY21784.1"/>
    <property type="molecule type" value="Genomic_DNA"/>
</dbReference>
<dbReference type="Gene3D" id="3.80.10.10">
    <property type="entry name" value="Ribonuclease Inhibitor"/>
    <property type="match status" value="1"/>
</dbReference>
<feature type="chain" id="PRO_5038896213" description="Copper amine oxidase-like N-terminal domain-containing protein" evidence="2">
    <location>
        <begin position="28"/>
        <end position="778"/>
    </location>
</feature>
<sequence>MNKKNFFATLVAALIFFNVILSANVLAYGGPQLDKDGYYTLKEGYYGADYSIIDREYDLVRLVKKENGTYKYYNYGETVNLKTLSPDRGSCLNSRYDKPEKIIIPEGVEAIMDGSFENMGLTDVKFPNSLQYIGSNAFRGNEISGKISLPNVWKVDSYAFESNKITGIDAPKLELIETNAFQNNMIEGEVKLPELKAISWNGLANNKKITLIAPKLEVVGKDAFVETKVIKAELPKLKLVEGEANIKKYYTTKQFTVEWKAEGDAKLPEQKPVVKVHLYANGDQKENFVNVSDGAKIAEFKDLPTYYIDRTEFNYTAKEAFKDSIVEQDKPFEYESEGVKYTFRVNYEGDKIINTVVKSEDPKQKEDANAKVDSERLKKAKEALDAYMKSFNEDVVDNSAIEYQDKNVKGDIKKAITRAKELLKKGDINQAELEEMEKIPYKKVNGKKSGLFRDFTKKALVNYEVLGTKDQVNPHNGKKYTALKDNTIKIASTLQGAGKIGKNDKFFFKLNYVKEEDFKPANQATGLDAISTPTPKYKKQEMPMEDYEVKSVEGGYEIKINKLPAGVKIIKPIVYAKLADNTYFENGTLVFVSPKEDPATPGGESPDRPSAGNNSYRRYSAYGGSEKTKPSKPTSETKAPVEIKMDSKLVIGSKTLVVTVNGVQKEVVMDVDPFISNNRTMLPVRFIAEALGFEVEWDNTNRTVILTDKDTVVKIPVDTNQIIVNGSVFESDVKPILKNGRTMLPFANIARALGLVDGKDIIWNGVTKEVIIKRAILK</sequence>